<protein>
    <submittedName>
        <fullName evidence="2">Uncharacterized protein</fullName>
    </submittedName>
</protein>
<dbReference type="Proteomes" id="UP000006462">
    <property type="component" value="Unassembled WGS sequence"/>
</dbReference>
<gene>
    <name evidence="2" type="ORF">HMPREF7215_1377</name>
</gene>
<accession>A0ABM9ZYC0</accession>
<dbReference type="EMBL" id="ADFP01000011">
    <property type="protein sequence ID" value="EFB91901.1"/>
    <property type="molecule type" value="Genomic_DNA"/>
</dbReference>
<feature type="region of interest" description="Disordered" evidence="1">
    <location>
        <begin position="1"/>
        <end position="40"/>
    </location>
</feature>
<evidence type="ECO:0000256" key="1">
    <source>
        <dbReference type="SAM" id="MobiDB-lite"/>
    </source>
</evidence>
<sequence>MVYDDGKFHSETESIRSAWKSTPAEGAAFRPQMKKERPFK</sequence>
<keyword evidence="3" id="KW-1185">Reference proteome</keyword>
<proteinExistence type="predicted"/>
<evidence type="ECO:0000313" key="3">
    <source>
        <dbReference type="Proteomes" id="UP000006462"/>
    </source>
</evidence>
<reference evidence="2 3" key="1">
    <citation type="submission" date="2009-12" db="EMBL/GenBank/DDBJ databases">
        <authorList>
            <person name="Shrivastava S."/>
            <person name="Madupu R."/>
            <person name="Durkin A.S."/>
            <person name="Torralba M."/>
            <person name="Methe B."/>
            <person name="Sutton G.G."/>
            <person name="Strausberg R.L."/>
            <person name="Nelson K.E."/>
        </authorList>
    </citation>
    <scope>NUCLEOTIDE SEQUENCE [LARGE SCALE GENOMIC DNA]</scope>
    <source>
        <strain evidence="2 3">W5455</strain>
    </source>
</reference>
<evidence type="ECO:0000313" key="2">
    <source>
        <dbReference type="EMBL" id="EFB91901.1"/>
    </source>
</evidence>
<feature type="compositionally biased region" description="Basic and acidic residues" evidence="1">
    <location>
        <begin position="1"/>
        <end position="14"/>
    </location>
</feature>
<organism evidence="2 3">
    <name type="scientific">Pyramidobacter piscolens W5455</name>
    <dbReference type="NCBI Taxonomy" id="352165"/>
    <lineage>
        <taxon>Bacteria</taxon>
        <taxon>Thermotogati</taxon>
        <taxon>Synergistota</taxon>
        <taxon>Synergistia</taxon>
        <taxon>Synergistales</taxon>
        <taxon>Dethiosulfovibrionaceae</taxon>
        <taxon>Pyramidobacter</taxon>
    </lineage>
</organism>
<name>A0ABM9ZYC0_9BACT</name>
<comment type="caution">
    <text evidence="2">The sequence shown here is derived from an EMBL/GenBank/DDBJ whole genome shotgun (WGS) entry which is preliminary data.</text>
</comment>